<reference evidence="1 2" key="1">
    <citation type="submission" date="2014-11" db="EMBL/GenBank/DDBJ databases">
        <authorList>
            <person name="Zhu J."/>
            <person name="Qi W."/>
            <person name="Song R."/>
        </authorList>
    </citation>
    <scope>NUCLEOTIDE SEQUENCE [LARGE SCALE GENOMIC DNA]</scope>
</reference>
<name>A0A0G4EEV6_VITBC</name>
<evidence type="ECO:0000313" key="2">
    <source>
        <dbReference type="Proteomes" id="UP000041254"/>
    </source>
</evidence>
<dbReference type="VEuPathDB" id="CryptoDB:Vbra_11445"/>
<protein>
    <submittedName>
        <fullName evidence="1">Uncharacterized protein</fullName>
    </submittedName>
</protein>
<dbReference type="Proteomes" id="UP000041254">
    <property type="component" value="Unassembled WGS sequence"/>
</dbReference>
<dbReference type="AlphaFoldDB" id="A0A0G4EEV6"/>
<evidence type="ECO:0000313" key="1">
    <source>
        <dbReference type="EMBL" id="CEL93909.1"/>
    </source>
</evidence>
<sequence length="120" mass="12933">MSSLIEAVFCFNSGPGAIHHLPPSGLDEALPPTSTKEQRYNALKCRQSEQEDAHDAHLAVPPERKKAVTEVVVEGVSSLSEGGQPKFVVNDGEPVQLLNETLAKAIDTVTQDQKEQQMAA</sequence>
<accession>A0A0G4EEV6</accession>
<organism evidence="1 2">
    <name type="scientific">Vitrella brassicaformis (strain CCMP3155)</name>
    <dbReference type="NCBI Taxonomy" id="1169540"/>
    <lineage>
        <taxon>Eukaryota</taxon>
        <taxon>Sar</taxon>
        <taxon>Alveolata</taxon>
        <taxon>Colpodellida</taxon>
        <taxon>Vitrellaceae</taxon>
        <taxon>Vitrella</taxon>
    </lineage>
</organism>
<gene>
    <name evidence="1" type="ORF">Vbra_11445</name>
</gene>
<proteinExistence type="predicted"/>
<dbReference type="EMBL" id="CDMY01000198">
    <property type="protein sequence ID" value="CEL93909.1"/>
    <property type="molecule type" value="Genomic_DNA"/>
</dbReference>
<keyword evidence="2" id="KW-1185">Reference proteome</keyword>
<dbReference type="InParanoid" id="A0A0G4EEV6"/>